<dbReference type="AlphaFoldDB" id="A0A0L6UPN5"/>
<evidence type="ECO:0000256" key="2">
    <source>
        <dbReference type="SAM" id="Phobius"/>
    </source>
</evidence>
<dbReference type="EMBL" id="LAVV01009657">
    <property type="protein sequence ID" value="KNZ50212.1"/>
    <property type="molecule type" value="Genomic_DNA"/>
</dbReference>
<organism evidence="3 4">
    <name type="scientific">Puccinia sorghi</name>
    <dbReference type="NCBI Taxonomy" id="27349"/>
    <lineage>
        <taxon>Eukaryota</taxon>
        <taxon>Fungi</taxon>
        <taxon>Dikarya</taxon>
        <taxon>Basidiomycota</taxon>
        <taxon>Pucciniomycotina</taxon>
        <taxon>Pucciniomycetes</taxon>
        <taxon>Pucciniales</taxon>
        <taxon>Pucciniaceae</taxon>
        <taxon>Puccinia</taxon>
    </lineage>
</organism>
<feature type="transmembrane region" description="Helical" evidence="2">
    <location>
        <begin position="233"/>
        <end position="252"/>
    </location>
</feature>
<gene>
    <name evidence="3" type="ORF">VP01_453g4</name>
</gene>
<feature type="transmembrane region" description="Helical" evidence="2">
    <location>
        <begin position="339"/>
        <end position="358"/>
    </location>
</feature>
<dbReference type="VEuPathDB" id="FungiDB:VP01_453g4"/>
<dbReference type="Proteomes" id="UP000037035">
    <property type="component" value="Unassembled WGS sequence"/>
</dbReference>
<sequence>MHNAIKAVQPCMPLHILLYCPHASTKHSLHNDINSLQPCMRLLMLLCSLCIAPKHSMHNAIKALHTKNLPLRIWGSGPLLPYFLPPPLTSNVPSFGSSNAVAHSNTMPSLLHTYHTLLPYVIPSSSCNSLFPYNTFLLFEANSSFIIHIPVNIRSFLPENSMYISSAQKRVKGGLFIYLFFSNILLLIELLSKRKLSDHFRGHIRIAGNFAQLVALVLTSSPLQLFLAKQSNAAHMILNIISYYFYIILPFLEGVQQGTRPLWLCEPSLAVRTLFGYLNPLWLCNPPEIGCFSGWVVEPICVFFFINLFGVQIETNLMIIIFFTRIFRVNNSMVKCNKYPFLGGVIIYFLFLDLFHMWEKKHKFTKIHFFAIRKKKTFRKPGVVPNILKYFFLRQCLAVGRVLNPLFLYHSLWLFLSKLVFLFIIFHVDIEFLFYNFVRIQKFLRIMCPGLFSKHCYILRLRSNSELQLFPVLFLLFSLFCNFKKAQKKLNGSCSDSKSRISRGLQILRVSKMDKEENKLSICSTAKQLAQLPAVDMQHAPAKLSSKLHLCACVDILAQSPCSMHSDSASKLGLINFGERCRQQEWERNYSRRHSGDLTSGDSNPGSVGARHLLSLHQQTSETYQTGAEELKRNRDLGREDERMRETRYSTQERTKGRMIVEKRKKTEA</sequence>
<keyword evidence="2" id="KW-1133">Transmembrane helix</keyword>
<feature type="transmembrane region" description="Helical" evidence="2">
    <location>
        <begin position="175"/>
        <end position="192"/>
    </location>
</feature>
<protein>
    <submittedName>
        <fullName evidence="3">Uncharacterized protein</fullName>
    </submittedName>
</protein>
<accession>A0A0L6UPN5</accession>
<name>A0A0L6UPN5_9BASI</name>
<evidence type="ECO:0000313" key="4">
    <source>
        <dbReference type="Proteomes" id="UP000037035"/>
    </source>
</evidence>
<reference evidence="3 4" key="1">
    <citation type="submission" date="2015-08" db="EMBL/GenBank/DDBJ databases">
        <title>Next Generation Sequencing and Analysis of the Genome of Puccinia sorghi L Schw, the Causal Agent of Maize Common Rust.</title>
        <authorList>
            <person name="Rochi L."/>
            <person name="Burguener G."/>
            <person name="Darino M."/>
            <person name="Turjanski A."/>
            <person name="Kreff E."/>
            <person name="Dieguez M.J."/>
            <person name="Sacco F."/>
        </authorList>
    </citation>
    <scope>NUCLEOTIDE SEQUENCE [LARGE SCALE GENOMIC DNA]</scope>
    <source>
        <strain evidence="3 4">RO10H11247</strain>
    </source>
</reference>
<comment type="caution">
    <text evidence="3">The sequence shown here is derived from an EMBL/GenBank/DDBJ whole genome shotgun (WGS) entry which is preliminary data.</text>
</comment>
<evidence type="ECO:0000313" key="3">
    <source>
        <dbReference type="EMBL" id="KNZ50212.1"/>
    </source>
</evidence>
<feature type="region of interest" description="Disordered" evidence="1">
    <location>
        <begin position="621"/>
        <end position="669"/>
    </location>
</feature>
<feature type="region of interest" description="Disordered" evidence="1">
    <location>
        <begin position="588"/>
        <end position="609"/>
    </location>
</feature>
<feature type="compositionally biased region" description="Basic and acidic residues" evidence="1">
    <location>
        <begin position="629"/>
        <end position="669"/>
    </location>
</feature>
<feature type="transmembrane region" description="Helical" evidence="2">
    <location>
        <begin position="412"/>
        <end position="436"/>
    </location>
</feature>
<proteinExistence type="predicted"/>
<feature type="transmembrane region" description="Helical" evidence="2">
    <location>
        <begin position="204"/>
        <end position="227"/>
    </location>
</feature>
<keyword evidence="2" id="KW-0812">Transmembrane</keyword>
<evidence type="ECO:0000256" key="1">
    <source>
        <dbReference type="SAM" id="MobiDB-lite"/>
    </source>
</evidence>
<feature type="transmembrane region" description="Helical" evidence="2">
    <location>
        <begin position="302"/>
        <end position="327"/>
    </location>
</feature>
<feature type="compositionally biased region" description="Polar residues" evidence="1">
    <location>
        <begin position="597"/>
        <end position="606"/>
    </location>
</feature>
<keyword evidence="2" id="KW-0472">Membrane</keyword>
<keyword evidence="4" id="KW-1185">Reference proteome</keyword>